<comment type="caution">
    <text evidence="2">The sequence shown here is derived from an EMBL/GenBank/DDBJ whole genome shotgun (WGS) entry which is preliminary data.</text>
</comment>
<protein>
    <submittedName>
        <fullName evidence="2">DUF2235 domain-containing protein</fullName>
    </submittedName>
</protein>
<dbReference type="InterPro" id="IPR018712">
    <property type="entry name" value="Tle1-like_cat"/>
</dbReference>
<evidence type="ECO:0000313" key="3">
    <source>
        <dbReference type="Proteomes" id="UP001143391"/>
    </source>
</evidence>
<reference evidence="2" key="1">
    <citation type="submission" date="2022-07" db="EMBL/GenBank/DDBJ databases">
        <title>Marinobacter iranensis a new bacterium isolate from a hipersaline lake in Iran.</title>
        <authorList>
            <person name="Mohammad A.M.A."/>
            <person name="Cristina S.-P."/>
            <person name="Antonio V."/>
        </authorList>
    </citation>
    <scope>NUCLEOTIDE SEQUENCE</scope>
    <source>
        <strain evidence="2">71-i</strain>
    </source>
</reference>
<dbReference type="Proteomes" id="UP001143391">
    <property type="component" value="Unassembled WGS sequence"/>
</dbReference>
<organism evidence="2 3">
    <name type="scientific">Marinobacter iranensis</name>
    <dbReference type="NCBI Taxonomy" id="2962607"/>
    <lineage>
        <taxon>Bacteria</taxon>
        <taxon>Pseudomonadati</taxon>
        <taxon>Pseudomonadota</taxon>
        <taxon>Gammaproteobacteria</taxon>
        <taxon>Pseudomonadales</taxon>
        <taxon>Marinobacteraceae</taxon>
        <taxon>Marinobacter</taxon>
    </lineage>
</organism>
<dbReference type="Pfam" id="PF09994">
    <property type="entry name" value="T6SS_Tle1-like_cat"/>
    <property type="match status" value="1"/>
</dbReference>
<dbReference type="PANTHER" id="PTHR33840">
    <property type="match status" value="1"/>
</dbReference>
<keyword evidence="3" id="KW-1185">Reference proteome</keyword>
<accession>A0ABT5Y736</accession>
<dbReference type="RefSeq" id="WP_275704980.1">
    <property type="nucleotide sequence ID" value="NZ_JANCMW010000002.1"/>
</dbReference>
<dbReference type="EMBL" id="JANCMW010000002">
    <property type="protein sequence ID" value="MDF0749492.1"/>
    <property type="molecule type" value="Genomic_DNA"/>
</dbReference>
<proteinExistence type="predicted"/>
<evidence type="ECO:0000313" key="2">
    <source>
        <dbReference type="EMBL" id="MDF0749492.1"/>
    </source>
</evidence>
<name>A0ABT5Y736_9GAMM</name>
<evidence type="ECO:0000259" key="1">
    <source>
        <dbReference type="Pfam" id="PF09994"/>
    </source>
</evidence>
<sequence>MGFMDLVPLWDLKAYHLPRIESPFIAASMARGLVQNDGGVRSRMASELGARTGAGHNLAETVCQAVSDGRLMLVYTGSDRPLSPMVIWQPDDSLPAGGHWQVSDSGMGSPYDIKKAVAELNACEISQEQLRHYEPQGIGGLGTSLFSANYRQWQRSAQEAQGGAEDHRLSLPLGAAASVAPLNVATAPATGGAQTDPPKASSRKVHLEVGIFTDGTMNNAANARSFAEQLEQDCLIPYENDDISREECEWRIRLMMGDSYANGLSNVAKLRDLYAEGELESDGKIVYRRQVYAPGAGTKTGDSDRWYSAATGMGEAGVIQQVNHAFSRLAILIKEDLQGQTIDRLTVDLFGFSRGAAAARHVAYEINQKQNGLLSRVLAENGVLWPEKVEIRFVGLFDSVAAIVNPASGDLLAHNDRNHPIRLYLDPDKVGNAVHLTAAHENRKAFALNSLRNKDGSLPANFREITLPGAHSDIGGGYRDSQREEVLLSPRLQVPRNRLRWPEKTLQWDNLETQRDQVAAEGWIGPYNLPVQQSDRLQAWPTDLGSKGAARLEIVTMRNDHPVPDGSVELVLRMLRQVRGEYSQVALRLMHHMATESNVPFRDVDIRRAENTLPAELEPILLHILEQVTEGNEVPSLGAEDLDLLLQRYIHRSANYNSIEAQIGGLPAKLRVLFPHAPTSSGERLVYPQREGK</sequence>
<feature type="domain" description="T6SS Phospholipase effector Tle1-like catalytic" evidence="1">
    <location>
        <begin position="387"/>
        <end position="485"/>
    </location>
</feature>
<dbReference type="PANTHER" id="PTHR33840:SF1">
    <property type="entry name" value="TLE1 PHOSPHOLIPASE DOMAIN-CONTAINING PROTEIN"/>
    <property type="match status" value="1"/>
</dbReference>
<gene>
    <name evidence="2" type="ORF">NLU14_04525</name>
</gene>